<gene>
    <name evidence="3" type="ORF">CC80DRAFT_490967</name>
</gene>
<dbReference type="PANTHER" id="PTHR39613">
    <property type="entry name" value="ANCHORED CELL WALL PROTEIN, PUTATIVE (AFU_ORTHOLOGUE AFUA_4G08960)-RELATED"/>
    <property type="match status" value="1"/>
</dbReference>
<keyword evidence="4" id="KW-1185">Reference proteome</keyword>
<dbReference type="Pfam" id="PF09792">
    <property type="entry name" value="But2"/>
    <property type="match status" value="1"/>
</dbReference>
<organism evidence="3 4">
    <name type="scientific">Byssothecium circinans</name>
    <dbReference type="NCBI Taxonomy" id="147558"/>
    <lineage>
        <taxon>Eukaryota</taxon>
        <taxon>Fungi</taxon>
        <taxon>Dikarya</taxon>
        <taxon>Ascomycota</taxon>
        <taxon>Pezizomycotina</taxon>
        <taxon>Dothideomycetes</taxon>
        <taxon>Pleosporomycetidae</taxon>
        <taxon>Pleosporales</taxon>
        <taxon>Massarineae</taxon>
        <taxon>Massarinaceae</taxon>
        <taxon>Byssothecium</taxon>
    </lineage>
</organism>
<dbReference type="EMBL" id="ML976987">
    <property type="protein sequence ID" value="KAF1958375.1"/>
    <property type="molecule type" value="Genomic_DNA"/>
</dbReference>
<evidence type="ECO:0000313" key="3">
    <source>
        <dbReference type="EMBL" id="KAF1958375.1"/>
    </source>
</evidence>
<proteinExistence type="predicted"/>
<feature type="domain" description="Ubiquitin 3 binding protein But2 C-terminal" evidence="2">
    <location>
        <begin position="54"/>
        <end position="195"/>
    </location>
</feature>
<dbReference type="Proteomes" id="UP000800035">
    <property type="component" value="Unassembled WGS sequence"/>
</dbReference>
<dbReference type="InterPro" id="IPR018620">
    <property type="entry name" value="Ubiquitin3-bd_protein_But2_C"/>
</dbReference>
<protein>
    <recommendedName>
        <fullName evidence="2">Ubiquitin 3 binding protein But2 C-terminal domain-containing protein</fullName>
    </recommendedName>
</protein>
<dbReference type="OrthoDB" id="4657524at2759"/>
<sequence length="210" mass="22978">MKMFSLFPFLAATALAIGLAASSPILAPRNLCPVNKEQPDLKPASNGVSGAYQHISAKHPEQVFPGSDWAKVTPNDVCAIFNLRVSVPASQGKICNTMFEFPDWHQAPDLFKFSGSGNFTLTSYKPGFGSLEGVTTYYNQPPFSIKYFRMPYVMKPGNSYLIRSEPCNIAPGIPSPSWVAGSLCSSDTEFIFKQSNLLCPLGFYMVLTDI</sequence>
<dbReference type="AlphaFoldDB" id="A0A6A5U0J0"/>
<accession>A0A6A5U0J0</accession>
<feature type="signal peptide" evidence="1">
    <location>
        <begin position="1"/>
        <end position="22"/>
    </location>
</feature>
<feature type="chain" id="PRO_5025546793" description="Ubiquitin 3 binding protein But2 C-terminal domain-containing protein" evidence="1">
    <location>
        <begin position="23"/>
        <end position="210"/>
    </location>
</feature>
<evidence type="ECO:0000313" key="4">
    <source>
        <dbReference type="Proteomes" id="UP000800035"/>
    </source>
</evidence>
<reference evidence="3" key="1">
    <citation type="journal article" date="2020" name="Stud. Mycol.">
        <title>101 Dothideomycetes genomes: a test case for predicting lifestyles and emergence of pathogens.</title>
        <authorList>
            <person name="Haridas S."/>
            <person name="Albert R."/>
            <person name="Binder M."/>
            <person name="Bloem J."/>
            <person name="Labutti K."/>
            <person name="Salamov A."/>
            <person name="Andreopoulos B."/>
            <person name="Baker S."/>
            <person name="Barry K."/>
            <person name="Bills G."/>
            <person name="Bluhm B."/>
            <person name="Cannon C."/>
            <person name="Castanera R."/>
            <person name="Culley D."/>
            <person name="Daum C."/>
            <person name="Ezra D."/>
            <person name="Gonzalez J."/>
            <person name="Henrissat B."/>
            <person name="Kuo A."/>
            <person name="Liang C."/>
            <person name="Lipzen A."/>
            <person name="Lutzoni F."/>
            <person name="Magnuson J."/>
            <person name="Mondo S."/>
            <person name="Nolan M."/>
            <person name="Ohm R."/>
            <person name="Pangilinan J."/>
            <person name="Park H.-J."/>
            <person name="Ramirez L."/>
            <person name="Alfaro M."/>
            <person name="Sun H."/>
            <person name="Tritt A."/>
            <person name="Yoshinaga Y."/>
            <person name="Zwiers L.-H."/>
            <person name="Turgeon B."/>
            <person name="Goodwin S."/>
            <person name="Spatafora J."/>
            <person name="Crous P."/>
            <person name="Grigoriev I."/>
        </authorList>
    </citation>
    <scope>NUCLEOTIDE SEQUENCE</scope>
    <source>
        <strain evidence="3">CBS 675.92</strain>
    </source>
</reference>
<dbReference type="PANTHER" id="PTHR39613:SF1">
    <property type="entry name" value="ANCHORED CELL WALL PROTEIN, PUTATIVE (AFU_ORTHOLOGUE AFUA_4G08960)-RELATED"/>
    <property type="match status" value="1"/>
</dbReference>
<name>A0A6A5U0J0_9PLEO</name>
<evidence type="ECO:0000256" key="1">
    <source>
        <dbReference type="SAM" id="SignalP"/>
    </source>
</evidence>
<keyword evidence="1" id="KW-0732">Signal</keyword>
<evidence type="ECO:0000259" key="2">
    <source>
        <dbReference type="Pfam" id="PF09792"/>
    </source>
</evidence>